<comment type="caution">
    <text evidence="2">The sequence shown here is derived from an EMBL/GenBank/DDBJ whole genome shotgun (WGS) entry which is preliminary data.</text>
</comment>
<dbReference type="OrthoDB" id="9903160at2"/>
<organism evidence="2 3">
    <name type="scientific">Acidomonas methanolica NBRC 104435</name>
    <dbReference type="NCBI Taxonomy" id="1231351"/>
    <lineage>
        <taxon>Bacteria</taxon>
        <taxon>Pseudomonadati</taxon>
        <taxon>Pseudomonadota</taxon>
        <taxon>Alphaproteobacteria</taxon>
        <taxon>Acetobacterales</taxon>
        <taxon>Acetobacteraceae</taxon>
        <taxon>Acidomonas</taxon>
    </lineage>
</organism>
<gene>
    <name evidence="2" type="ORF">Amme_018_048</name>
</gene>
<feature type="chain" id="PRO_5030001294" evidence="1">
    <location>
        <begin position="25"/>
        <end position="87"/>
    </location>
</feature>
<keyword evidence="3" id="KW-1185">Reference proteome</keyword>
<dbReference type="Proteomes" id="UP000019760">
    <property type="component" value="Unassembled WGS sequence"/>
</dbReference>
<proteinExistence type="predicted"/>
<evidence type="ECO:0000313" key="2">
    <source>
        <dbReference type="EMBL" id="GAJ28323.1"/>
    </source>
</evidence>
<dbReference type="EMBL" id="BAND01000018">
    <property type="protein sequence ID" value="GAJ28323.1"/>
    <property type="molecule type" value="Genomic_DNA"/>
</dbReference>
<protein>
    <submittedName>
        <fullName evidence="2">Uncharacterized protein</fullName>
    </submittedName>
</protein>
<evidence type="ECO:0000256" key="1">
    <source>
        <dbReference type="SAM" id="SignalP"/>
    </source>
</evidence>
<feature type="signal peptide" evidence="1">
    <location>
        <begin position="1"/>
        <end position="24"/>
    </location>
</feature>
<evidence type="ECO:0000313" key="3">
    <source>
        <dbReference type="Proteomes" id="UP000019760"/>
    </source>
</evidence>
<accession>A0A023D2E0</accession>
<sequence length="87" mass="8774">MVKIIKAGLNIAAGTLFLSAVNPAVNVMNQMGMGGAVPSSVRTIGEVGDTIRQFAESAISASGFPTAPAGMAIGPNLEAPGRLEFSQ</sequence>
<dbReference type="AlphaFoldDB" id="A0A023D2E0"/>
<name>A0A023D2E0_ACIMT</name>
<dbReference type="RefSeq" id="WP_042056766.1">
    <property type="nucleotide sequence ID" value="NZ_BAND01000018.1"/>
</dbReference>
<reference evidence="2 3" key="2">
    <citation type="journal article" date="2014" name="FEMS Microbiol. Lett.">
        <title>Draft genomic DNA sequence of the facultatively methylotrophic bacterium Acidomonas methanolica type strain MB58.</title>
        <authorList>
            <person name="Higashiura N."/>
            <person name="Hadano H."/>
            <person name="Hirakawa H."/>
            <person name="Matsutani M."/>
            <person name="Takabe S."/>
            <person name="Matsushita K."/>
            <person name="Azuma Y."/>
        </authorList>
    </citation>
    <scope>NUCLEOTIDE SEQUENCE [LARGE SCALE GENOMIC DNA]</scope>
    <source>
        <strain evidence="2 3">MB58</strain>
    </source>
</reference>
<keyword evidence="1" id="KW-0732">Signal</keyword>
<reference evidence="3" key="1">
    <citation type="journal article" date="2014" name="FEMS Microbiol. Lett.">
        <title>Draft Genomic DNA Sequence of the Facultatively Methylotrophic Bacterium Acidomonas methanolica type strain MB58.</title>
        <authorList>
            <person name="Higashiura N."/>
            <person name="Hadano H."/>
            <person name="Hirakawa H."/>
            <person name="Matsutani M."/>
            <person name="Takabe S."/>
            <person name="Matsushita K."/>
            <person name="Azuma Y."/>
        </authorList>
    </citation>
    <scope>NUCLEOTIDE SEQUENCE [LARGE SCALE GENOMIC DNA]</scope>
    <source>
        <strain evidence="3">MB58</strain>
    </source>
</reference>